<evidence type="ECO:0000259" key="1">
    <source>
        <dbReference type="PROSITE" id="PS51138"/>
    </source>
</evidence>
<name>A0A8T2AHQ4_ARASU</name>
<dbReference type="Pfam" id="PF05641">
    <property type="entry name" value="Agenet"/>
    <property type="match status" value="1"/>
</dbReference>
<organism evidence="2 3">
    <name type="scientific">Arabidopsis suecica</name>
    <name type="common">Swedish thale-cress</name>
    <name type="synonym">Cardaminopsis suecica</name>
    <dbReference type="NCBI Taxonomy" id="45249"/>
    <lineage>
        <taxon>Eukaryota</taxon>
        <taxon>Viridiplantae</taxon>
        <taxon>Streptophyta</taxon>
        <taxon>Embryophyta</taxon>
        <taxon>Tracheophyta</taxon>
        <taxon>Spermatophyta</taxon>
        <taxon>Magnoliopsida</taxon>
        <taxon>eudicotyledons</taxon>
        <taxon>Gunneridae</taxon>
        <taxon>Pentapetalae</taxon>
        <taxon>rosids</taxon>
        <taxon>malvids</taxon>
        <taxon>Brassicales</taxon>
        <taxon>Brassicaceae</taxon>
        <taxon>Camelineae</taxon>
        <taxon>Arabidopsis</taxon>
    </lineage>
</organism>
<dbReference type="SMART" id="SM00743">
    <property type="entry name" value="Agenet"/>
    <property type="match status" value="2"/>
</dbReference>
<feature type="domain" description="ENT" evidence="1">
    <location>
        <begin position="328"/>
        <end position="389"/>
    </location>
</feature>
<dbReference type="AlphaFoldDB" id="A0A8T2AHQ4"/>
<dbReference type="PANTHER" id="PTHR31917">
    <property type="entry name" value="AGENET DOMAIN-CONTAINING PROTEIN-RELATED"/>
    <property type="match status" value="1"/>
</dbReference>
<dbReference type="InterPro" id="IPR008395">
    <property type="entry name" value="Agenet-like_dom"/>
</dbReference>
<dbReference type="Proteomes" id="UP000694251">
    <property type="component" value="Chromosome 9"/>
</dbReference>
<dbReference type="OrthoDB" id="663550at2759"/>
<dbReference type="SMART" id="SM01191">
    <property type="entry name" value="ENT"/>
    <property type="match status" value="1"/>
</dbReference>
<dbReference type="EMBL" id="JAEFBJ010000009">
    <property type="protein sequence ID" value="KAG7572219.1"/>
    <property type="molecule type" value="Genomic_DNA"/>
</dbReference>
<comment type="caution">
    <text evidence="2">The sequence shown here is derived from an EMBL/GenBank/DDBJ whole genome shotgun (WGS) entry which is preliminary data.</text>
</comment>
<dbReference type="InterPro" id="IPR014002">
    <property type="entry name" value="Agenet_dom_plant"/>
</dbReference>
<accession>A0A8T2AHQ4</accession>
<dbReference type="PROSITE" id="PS51138">
    <property type="entry name" value="ENT"/>
    <property type="match status" value="1"/>
</dbReference>
<evidence type="ECO:0000313" key="3">
    <source>
        <dbReference type="Proteomes" id="UP000694251"/>
    </source>
</evidence>
<dbReference type="EMBL" id="JAEFBJ010000009">
    <property type="protein sequence ID" value="KAG7572220.1"/>
    <property type="molecule type" value="Genomic_DNA"/>
</dbReference>
<sequence>MRFRKGSRVEVFSIKEAPYGAWRSAEIISGNGHTYSVRYYSFELSNNEAVEERVPRKIIRPCPPQVDVDRWEAGELVEVLDNISWKTATVLEELSGRYYVVRLLGAKVELTVHKVNLRARQSWQDERWVMIGKVSCSVKSSTLTGSDEQQNLKPFLNSVVPQETSVASLRVLKRPSPCDSAESAESCTRSPKKIRSLEEEGHQHRFASSSAPKVDTAASERRGVKMHVQALFNKNKSGFRQLVRVRSKRFSECVGTGSSVSNGCYDTDACSVGSCSPISYDESDIPTSFLDGASQGADSCSSDAESSKEAFGCREEATRKHSLSGNGAVEGSCRPELYTYRSTLRKLFASGPLSWDQEASLTDLRLSLKISNDEHLMELKNLKSAGTHN</sequence>
<dbReference type="InterPro" id="IPR005491">
    <property type="entry name" value="ENT_dom"/>
</dbReference>
<dbReference type="EMBL" id="JAEFBJ010000009">
    <property type="protein sequence ID" value="KAG7572222.1"/>
    <property type="molecule type" value="Genomic_DNA"/>
</dbReference>
<dbReference type="PANTHER" id="PTHR31917:SF146">
    <property type="entry name" value="PLANT TUDOR-LIKE RNA-BINDING PROTEIN-RELATED"/>
    <property type="match status" value="1"/>
</dbReference>
<gene>
    <name evidence="2" type="ORF">ISN44_As09g006000</name>
</gene>
<dbReference type="CDD" id="cd20406">
    <property type="entry name" value="Tudor_Agenet_AtDUF_rpt2_4"/>
    <property type="match status" value="1"/>
</dbReference>
<dbReference type="EMBL" id="JAEFBJ010000009">
    <property type="protein sequence ID" value="KAG7572221.1"/>
    <property type="molecule type" value="Genomic_DNA"/>
</dbReference>
<protein>
    <submittedName>
        <fullName evidence="2">ENT domain</fullName>
    </submittedName>
</protein>
<proteinExistence type="predicted"/>
<evidence type="ECO:0000313" key="2">
    <source>
        <dbReference type="EMBL" id="KAG7572219.1"/>
    </source>
</evidence>
<keyword evidence="3" id="KW-1185">Reference proteome</keyword>
<reference evidence="2 3" key="1">
    <citation type="submission" date="2020-12" db="EMBL/GenBank/DDBJ databases">
        <title>Concerted genomic and epigenomic changes stabilize Arabidopsis allopolyploids.</title>
        <authorList>
            <person name="Chen Z."/>
        </authorList>
    </citation>
    <scope>NUCLEOTIDE SEQUENCE [LARGE SCALE GENOMIC DNA]</scope>
    <source>
        <strain evidence="2">As9502</strain>
        <tissue evidence="2">Leaf</tissue>
    </source>
</reference>